<evidence type="ECO:0000313" key="1">
    <source>
        <dbReference type="EMBL" id="SDG46671.1"/>
    </source>
</evidence>
<dbReference type="EMBL" id="FNCV01000001">
    <property type="protein sequence ID" value="SDG46671.1"/>
    <property type="molecule type" value="Genomic_DNA"/>
</dbReference>
<sequence>MAEGSLVIRRLAAGLVAVALGGCLALPLRAEEVTIRAFRADPTTGLVDIFSDQGTWQREVPVSQLPAPPIAVVGASDNGILLQAEGVGWVKRTQVLTSDMAEARAPGELVGCASTGEHQSAAVGRGLGNSARPHCD</sequence>
<protein>
    <submittedName>
        <fullName evidence="1">Uncharacterized protein</fullName>
    </submittedName>
</protein>
<proteinExistence type="predicted"/>
<organism evidence="1 2">
    <name type="scientific">Roseospirillum parvum</name>
    <dbReference type="NCBI Taxonomy" id="83401"/>
    <lineage>
        <taxon>Bacteria</taxon>
        <taxon>Pseudomonadati</taxon>
        <taxon>Pseudomonadota</taxon>
        <taxon>Alphaproteobacteria</taxon>
        <taxon>Rhodospirillales</taxon>
        <taxon>Rhodospirillaceae</taxon>
        <taxon>Roseospirillum</taxon>
    </lineage>
</organism>
<reference evidence="2" key="1">
    <citation type="submission" date="2016-10" db="EMBL/GenBank/DDBJ databases">
        <authorList>
            <person name="Varghese N."/>
            <person name="Submissions S."/>
        </authorList>
    </citation>
    <scope>NUCLEOTIDE SEQUENCE [LARGE SCALE GENOMIC DNA]</scope>
    <source>
        <strain evidence="2">930I</strain>
    </source>
</reference>
<gene>
    <name evidence="1" type="ORF">SAMN05421742_101324</name>
</gene>
<name>A0A1G7UHE4_9PROT</name>
<dbReference type="RefSeq" id="WP_092614329.1">
    <property type="nucleotide sequence ID" value="NZ_FNCV01000001.1"/>
</dbReference>
<accession>A0A1G7UHE4</accession>
<evidence type="ECO:0000313" key="2">
    <source>
        <dbReference type="Proteomes" id="UP000217076"/>
    </source>
</evidence>
<dbReference type="AlphaFoldDB" id="A0A1G7UHE4"/>
<dbReference type="Proteomes" id="UP000217076">
    <property type="component" value="Unassembled WGS sequence"/>
</dbReference>
<keyword evidence="2" id="KW-1185">Reference proteome</keyword>